<reference evidence="1 2" key="1">
    <citation type="journal article" date="2013" name="Genome Announc.">
        <title>Genome Sequence of Serratia plymuthica Strain S13, an Endophyte with Germination- and Plant-Growth-Promoting Activity from the Flower of Styrian Oil Pumpkin.</title>
        <authorList>
            <person name="Muller H."/>
            <person name="Furnkranz M."/>
            <person name="Grube M."/>
            <person name="Berg G."/>
        </authorList>
    </citation>
    <scope>NUCLEOTIDE SEQUENCE [LARGE SCALE GENOMIC DNA]</scope>
    <source>
        <strain evidence="1">S13</strain>
    </source>
</reference>
<dbReference type="AlphaFoldDB" id="S4YRM0"/>
<dbReference type="Proteomes" id="UP000014900">
    <property type="component" value="Chromosome"/>
</dbReference>
<proteinExistence type="predicted"/>
<gene>
    <name evidence="1" type="ORF">M621_15000</name>
</gene>
<accession>S4YRM0</accession>
<dbReference type="HOGENOM" id="CLU_2571930_0_0_6"/>
<dbReference type="KEGG" id="sry:M621_15000"/>
<sequence length="81" mass="8702">MQTISSMLQLCATLLNQADERSVSSIDFLTSAIGTILAGFSAGECEGLMLEGVILNKTRDKGWVSGGATEFEVEWCNRKNG</sequence>
<evidence type="ECO:0000313" key="2">
    <source>
        <dbReference type="Proteomes" id="UP000014900"/>
    </source>
</evidence>
<dbReference type="RefSeq" id="WP_020439238.1">
    <property type="nucleotide sequence ID" value="NC_021659.1"/>
</dbReference>
<name>S4YRM0_SERPL</name>
<protein>
    <submittedName>
        <fullName evidence="1">Uncharacterized protein</fullName>
    </submittedName>
</protein>
<evidence type="ECO:0000313" key="1">
    <source>
        <dbReference type="EMBL" id="AGP47081.1"/>
    </source>
</evidence>
<organism evidence="1 2">
    <name type="scientific">Serratia plymuthica S13</name>
    <dbReference type="NCBI Taxonomy" id="1348660"/>
    <lineage>
        <taxon>Bacteria</taxon>
        <taxon>Pseudomonadati</taxon>
        <taxon>Pseudomonadota</taxon>
        <taxon>Gammaproteobacteria</taxon>
        <taxon>Enterobacterales</taxon>
        <taxon>Yersiniaceae</taxon>
        <taxon>Serratia</taxon>
    </lineage>
</organism>
<dbReference type="EMBL" id="CP006566">
    <property type="protein sequence ID" value="AGP47081.1"/>
    <property type="molecule type" value="Genomic_DNA"/>
</dbReference>